<dbReference type="InterPro" id="IPR025961">
    <property type="entry name" value="Metal_resist"/>
</dbReference>
<dbReference type="RefSeq" id="WP_212079821.1">
    <property type="nucleotide sequence ID" value="NZ_JAGSVG010000002.1"/>
</dbReference>
<evidence type="ECO:0000313" key="3">
    <source>
        <dbReference type="Proteomes" id="UP000682266"/>
    </source>
</evidence>
<keyword evidence="1" id="KW-0472">Membrane</keyword>
<organism evidence="2 3">
    <name type="scientific">Burkholderia ambifaria</name>
    <dbReference type="NCBI Taxonomy" id="152480"/>
    <lineage>
        <taxon>Bacteria</taxon>
        <taxon>Pseudomonadati</taxon>
        <taxon>Pseudomonadota</taxon>
        <taxon>Betaproteobacteria</taxon>
        <taxon>Burkholderiales</taxon>
        <taxon>Burkholderiaceae</taxon>
        <taxon>Burkholderia</taxon>
        <taxon>Burkholderia cepacia complex</taxon>
    </lineage>
</organism>
<accession>A0AA41E424</accession>
<evidence type="ECO:0000313" key="2">
    <source>
        <dbReference type="EMBL" id="MBR8128071.1"/>
    </source>
</evidence>
<dbReference type="EMBL" id="JAGSVG010000002">
    <property type="protein sequence ID" value="MBR8128071.1"/>
    <property type="molecule type" value="Genomic_DNA"/>
</dbReference>
<feature type="transmembrane region" description="Helical" evidence="1">
    <location>
        <begin position="6"/>
        <end position="29"/>
    </location>
</feature>
<protein>
    <submittedName>
        <fullName evidence="2">Periplasmic heavy metal sensor</fullName>
    </submittedName>
</protein>
<comment type="caution">
    <text evidence="2">The sequence shown here is derived from an EMBL/GenBank/DDBJ whole genome shotgun (WGS) entry which is preliminary data.</text>
</comment>
<gene>
    <name evidence="2" type="ORF">KDW93_03515</name>
</gene>
<dbReference type="Proteomes" id="UP000682266">
    <property type="component" value="Unassembled WGS sequence"/>
</dbReference>
<evidence type="ECO:0000256" key="1">
    <source>
        <dbReference type="SAM" id="Phobius"/>
    </source>
</evidence>
<name>A0AA41E424_9BURK</name>
<proteinExistence type="predicted"/>
<dbReference type="Pfam" id="PF13801">
    <property type="entry name" value="Metal_resist"/>
    <property type="match status" value="1"/>
</dbReference>
<dbReference type="Gene3D" id="1.20.120.1490">
    <property type="match status" value="1"/>
</dbReference>
<sequence length="168" mass="18358">MTERGWKFILVGSVVLNVFMLGAIGGGVYQWFSTHRELHAAGVPGQRTALRFAADELSDARRQEFAAALKAARKDGRDFAREGRDGRITVLDLLAAPQLDRPAIDAALDRTRAADSALRGQVERSVVDFAATLTPDERAKFVDGLRRSGTWRLPARLQKRQGEAGGGQ</sequence>
<reference evidence="2" key="1">
    <citation type="submission" date="2021-04" db="EMBL/GenBank/DDBJ databases">
        <title>A collection of bacterial strains from the Burkholderia cepacia Research Laboratory and Repository.</title>
        <authorList>
            <person name="Lipuma J."/>
            <person name="Spilker T."/>
        </authorList>
    </citation>
    <scope>NUCLEOTIDE SEQUENCE</scope>
    <source>
        <strain evidence="2">AU36012</strain>
    </source>
</reference>
<keyword evidence="1" id="KW-1133">Transmembrane helix</keyword>
<keyword evidence="1" id="KW-0812">Transmembrane</keyword>
<dbReference type="AlphaFoldDB" id="A0AA41E424"/>